<accession>A0A5S6Q6U9</accession>
<dbReference type="WBParaSite" id="TMUE_1000003026.1">
    <property type="protein sequence ID" value="TMUE_1000003026.1"/>
    <property type="gene ID" value="WBGene00293457"/>
</dbReference>
<keyword evidence="1" id="KW-1185">Reference proteome</keyword>
<name>A0A5S6Q6U9_TRIMR</name>
<proteinExistence type="predicted"/>
<dbReference type="WBParaSite" id="TMUE_1000003026.2">
    <property type="protein sequence ID" value="TMUE_1000003026.2"/>
    <property type="gene ID" value="WBGene00293457"/>
</dbReference>
<dbReference type="Proteomes" id="UP000046395">
    <property type="component" value="Unassembled WGS sequence"/>
</dbReference>
<sequence length="73" mass="8014">MPLQVVICGDTSSESIETDNSVPFVVQAFAPRLQLRPAGQLPKRRNSYGVGVLLNETRVLLRAFSPLGEVYVL</sequence>
<reference evidence="2" key="3">
    <citation type="submission" date="2019-12" db="UniProtKB">
        <authorList>
            <consortium name="WormBaseParasite"/>
        </authorList>
    </citation>
    <scope>IDENTIFICATION</scope>
</reference>
<evidence type="ECO:0000313" key="3">
    <source>
        <dbReference type="WBParaSite" id="TMUE_1000003026.2"/>
    </source>
</evidence>
<evidence type="ECO:0000313" key="1">
    <source>
        <dbReference type="Proteomes" id="UP000046395"/>
    </source>
</evidence>
<evidence type="ECO:0000313" key="2">
    <source>
        <dbReference type="WBParaSite" id="TMUE_1000003026.1"/>
    </source>
</evidence>
<protein>
    <submittedName>
        <fullName evidence="2 3">Uncharacterized protein</fullName>
    </submittedName>
</protein>
<dbReference type="AlphaFoldDB" id="A0A5S6Q6U9"/>
<reference evidence="1" key="2">
    <citation type="submission" date="2014-03" db="EMBL/GenBank/DDBJ databases">
        <title>The whipworm genome and dual-species transcriptomics of an intimate host-pathogen interaction.</title>
        <authorList>
            <person name="Foth B.J."/>
            <person name="Tsai I.J."/>
            <person name="Reid A.J."/>
            <person name="Bancroft A.J."/>
            <person name="Nichol S."/>
            <person name="Tracey A."/>
            <person name="Holroyd N."/>
            <person name="Cotton J.A."/>
            <person name="Stanley E.J."/>
            <person name="Zarowiecki M."/>
            <person name="Liu J.Z."/>
            <person name="Huckvale T."/>
            <person name="Cooper P.J."/>
            <person name="Grencis R.K."/>
            <person name="Berriman M."/>
        </authorList>
    </citation>
    <scope>NUCLEOTIDE SEQUENCE [LARGE SCALE GENOMIC DNA]</scope>
    <source>
        <strain evidence="1">Edinburgh</strain>
    </source>
</reference>
<reference evidence="1" key="1">
    <citation type="submission" date="2013-11" db="EMBL/GenBank/DDBJ databases">
        <authorList>
            <person name="Aslett M."/>
        </authorList>
    </citation>
    <scope>NUCLEOTIDE SEQUENCE [LARGE SCALE GENOMIC DNA]</scope>
    <source>
        <strain evidence="1">Edinburgh</strain>
    </source>
</reference>
<organism evidence="1 2">
    <name type="scientific">Trichuris muris</name>
    <name type="common">Mouse whipworm</name>
    <dbReference type="NCBI Taxonomy" id="70415"/>
    <lineage>
        <taxon>Eukaryota</taxon>
        <taxon>Metazoa</taxon>
        <taxon>Ecdysozoa</taxon>
        <taxon>Nematoda</taxon>
        <taxon>Enoplea</taxon>
        <taxon>Dorylaimia</taxon>
        <taxon>Trichinellida</taxon>
        <taxon>Trichuridae</taxon>
        <taxon>Trichuris</taxon>
    </lineage>
</organism>